<feature type="domain" description="SGNH hydrolase-type esterase N-terminal" evidence="4">
    <location>
        <begin position="22"/>
        <end position="171"/>
    </location>
</feature>
<evidence type="ECO:0000259" key="2">
    <source>
        <dbReference type="Pfam" id="PF13472"/>
    </source>
</evidence>
<organism evidence="5 6">
    <name type="scientific">Parabacteroides faecis</name>
    <dbReference type="NCBI Taxonomy" id="1217282"/>
    <lineage>
        <taxon>Bacteria</taxon>
        <taxon>Pseudomonadati</taxon>
        <taxon>Bacteroidota</taxon>
        <taxon>Bacteroidia</taxon>
        <taxon>Bacteroidales</taxon>
        <taxon>Tannerellaceae</taxon>
        <taxon>Parabacteroides</taxon>
    </lineage>
</organism>
<comment type="caution">
    <text evidence="5">The sequence shown here is derived from an EMBL/GenBank/DDBJ whole genome shotgun (WGS) entry which is preliminary data.</text>
</comment>
<proteinExistence type="predicted"/>
<name>A0ABR6KNV2_9BACT</name>
<evidence type="ECO:0000313" key="5">
    <source>
        <dbReference type="EMBL" id="MBB4623162.1"/>
    </source>
</evidence>
<evidence type="ECO:0000256" key="1">
    <source>
        <dbReference type="SAM" id="SignalP"/>
    </source>
</evidence>
<dbReference type="PANTHER" id="PTHR30383:SF5">
    <property type="entry name" value="SGNH HYDROLASE-TYPE ESTERASE DOMAIN-CONTAINING PROTEIN"/>
    <property type="match status" value="1"/>
</dbReference>
<feature type="chain" id="PRO_5046735750" evidence="1">
    <location>
        <begin position="20"/>
        <end position="578"/>
    </location>
</feature>
<dbReference type="PANTHER" id="PTHR30383">
    <property type="entry name" value="THIOESTERASE 1/PROTEASE 1/LYSOPHOSPHOLIPASE L1"/>
    <property type="match status" value="1"/>
</dbReference>
<feature type="domain" description="SGNH hydrolase-type esterase" evidence="2">
    <location>
        <begin position="406"/>
        <end position="570"/>
    </location>
</feature>
<evidence type="ECO:0000259" key="4">
    <source>
        <dbReference type="Pfam" id="PF14607"/>
    </source>
</evidence>
<protein>
    <submittedName>
        <fullName evidence="5">Lysophospholipase L1-like esterase</fullName>
    </submittedName>
</protein>
<dbReference type="Gene3D" id="2.60.120.260">
    <property type="entry name" value="Galactose-binding domain-like"/>
    <property type="match status" value="1"/>
</dbReference>
<evidence type="ECO:0000259" key="3">
    <source>
        <dbReference type="Pfam" id="PF14606"/>
    </source>
</evidence>
<dbReference type="Gene3D" id="3.40.50.1110">
    <property type="entry name" value="SGNH hydrolase"/>
    <property type="match status" value="2"/>
</dbReference>
<keyword evidence="6" id="KW-1185">Reference proteome</keyword>
<evidence type="ECO:0000313" key="6">
    <source>
        <dbReference type="Proteomes" id="UP000533637"/>
    </source>
</evidence>
<dbReference type="Pfam" id="PF14606">
    <property type="entry name" value="Lipase_GDSL_3"/>
    <property type="match status" value="1"/>
</dbReference>
<dbReference type="InterPro" id="IPR036514">
    <property type="entry name" value="SGNH_hydro_sf"/>
</dbReference>
<dbReference type="RefSeq" id="WP_183671371.1">
    <property type="nucleotide sequence ID" value="NZ_BMPB01000007.1"/>
</dbReference>
<gene>
    <name evidence="5" type="ORF">GGQ57_003074</name>
</gene>
<dbReference type="SUPFAM" id="SSF52266">
    <property type="entry name" value="SGNH hydrolase"/>
    <property type="match status" value="2"/>
</dbReference>
<dbReference type="EMBL" id="JACHOC010000006">
    <property type="protein sequence ID" value="MBB4623162.1"/>
    <property type="molecule type" value="Genomic_DNA"/>
</dbReference>
<dbReference type="InterPro" id="IPR013830">
    <property type="entry name" value="SGNH_hydro"/>
</dbReference>
<dbReference type="Proteomes" id="UP000533637">
    <property type="component" value="Unassembled WGS sequence"/>
</dbReference>
<dbReference type="Pfam" id="PF14607">
    <property type="entry name" value="GxDLY"/>
    <property type="match status" value="1"/>
</dbReference>
<dbReference type="Pfam" id="PF13472">
    <property type="entry name" value="Lipase_GDSL_2"/>
    <property type="match status" value="1"/>
</dbReference>
<dbReference type="InterPro" id="IPR051532">
    <property type="entry name" value="Ester_Hydrolysis_Enzymes"/>
</dbReference>
<reference evidence="5 6" key="1">
    <citation type="submission" date="2020-08" db="EMBL/GenBank/DDBJ databases">
        <title>Genomic Encyclopedia of Type Strains, Phase IV (KMG-IV): sequencing the most valuable type-strain genomes for metagenomic binning, comparative biology and taxonomic classification.</title>
        <authorList>
            <person name="Goeker M."/>
        </authorList>
    </citation>
    <scope>NUCLEOTIDE SEQUENCE [LARGE SCALE GENOMIC DNA]</scope>
    <source>
        <strain evidence="5 6">DSM 102983</strain>
    </source>
</reference>
<accession>A0ABR6KNV2</accession>
<feature type="domain" description="SGNH hydrolase-type esterase" evidence="3">
    <location>
        <begin position="180"/>
        <end position="357"/>
    </location>
</feature>
<keyword evidence="1" id="KW-0732">Signal</keyword>
<feature type="signal peptide" evidence="1">
    <location>
        <begin position="1"/>
        <end position="19"/>
    </location>
</feature>
<sequence length="578" mass="65405">MKRLLNIFILCMVCLSAGAEWKWQNPMDAGFPVIQNQGWPDEIGQTYVRLPDRAKAEVREPVWNLSRNSAGLAIHFYCNSPQITVRYQVSGGYAMPHMQSTGVSGLDLYSIDSEGKWSFCFGNYSFGDTIRYSYTNLGQDKFHNRGFEYRLYLPLYNSIKWMEIGTPEGTELTFIPQSPEKPVVLYGTSIAQGACSSRPAMAWANILQRALGYPLINLGFSGNGQLEKGVLNYVIEQDARIYILDCLPNLTQKTEQEVTDLVIAAVKQIREKRNAPILLVEHAGYSNAPSDQRQYESYTRLNAASRKGYEALLQAGVKDLYYLTHEELNYPPDAWVDYVHPSDLGATYQATAVEKKVRDILRLSVGDRPTTQPVTQRREPNNYEWQTRHRDILKHIQQNPPKAIILGNSITHFWGGEPAGPRSSGAKSWKKIMEPAGFQNLGYGYDRIENVLWRIYHGELDGYEADKVVLMIGTNNMGISPDKDIVEGLRFLITAIRNRQPKATVKVIGILPRREHEDWVKNINLQIRTMANEENCLFSDAGTTLLLPTGKIDESLFNDGLHPNEKGYQLIAKTIAED</sequence>
<dbReference type="InterPro" id="IPR032740">
    <property type="entry name" value="GxDLY"/>
</dbReference>